<feature type="transmembrane region" description="Helical" evidence="1">
    <location>
        <begin position="111"/>
        <end position="131"/>
    </location>
</feature>
<dbReference type="Proteomes" id="UP000230052">
    <property type="component" value="Unassembled WGS sequence"/>
</dbReference>
<feature type="transmembrane region" description="Helical" evidence="1">
    <location>
        <begin position="71"/>
        <end position="90"/>
    </location>
</feature>
<accession>A0A2J0KV97</accession>
<keyword evidence="1" id="KW-0472">Membrane</keyword>
<name>A0A2J0KV97_9BACT</name>
<organism evidence="2 3">
    <name type="scientific">Candidatus Aquitaenariimonas noxiae</name>
    <dbReference type="NCBI Taxonomy" id="1974741"/>
    <lineage>
        <taxon>Bacteria</taxon>
        <taxon>Pseudomonadati</taxon>
        <taxon>Candidatus Omnitrophota</taxon>
        <taxon>Candidatus Aquitaenariimonas</taxon>
    </lineage>
</organism>
<reference evidence="2 3" key="1">
    <citation type="submission" date="2017-09" db="EMBL/GenBank/DDBJ databases">
        <title>Depth-based differentiation of microbial function through sediment-hosted aquifers and enrichment of novel symbionts in the deep terrestrial subsurface.</title>
        <authorList>
            <person name="Probst A.J."/>
            <person name="Ladd B."/>
            <person name="Jarett J.K."/>
            <person name="Geller-Mcgrath D.E."/>
            <person name="Sieber C.M."/>
            <person name="Emerson J.B."/>
            <person name="Anantharaman K."/>
            <person name="Thomas B.C."/>
            <person name="Malmstrom R."/>
            <person name="Stieglmeier M."/>
            <person name="Klingl A."/>
            <person name="Woyke T."/>
            <person name="Ryan C.M."/>
            <person name="Banfield J.F."/>
        </authorList>
    </citation>
    <scope>NUCLEOTIDE SEQUENCE [LARGE SCALE GENOMIC DNA]</scope>
    <source>
        <strain evidence="2">CG07_land_8_20_14_0_80_42_15</strain>
    </source>
</reference>
<keyword evidence="1" id="KW-1133">Transmembrane helix</keyword>
<keyword evidence="1" id="KW-0812">Transmembrane</keyword>
<gene>
    <name evidence="2" type="ORF">COS99_00335</name>
</gene>
<proteinExistence type="predicted"/>
<sequence length="224" mass="25664">MIQNQNGLNKIVIVIMIGIFLCMLTGWGLYTLFSQKLIIAMYNGNSIGVLNKVINKNLEMPPPVEYYLERASLSFFQFNSICVLLLISCIRIILRQGGGRIKNLCRRSSTVLIYLIVALIILNSFMGKWGVGSYGKMPPCNNSIPTYTLFGMLDRTAEKPWIYRILMPTIVNLTTSLIPEEVLISKKEFFTKNSPLIKYIKTKGNWELKPIVKYHVVYIYLYLC</sequence>
<evidence type="ECO:0000313" key="3">
    <source>
        <dbReference type="Proteomes" id="UP000230052"/>
    </source>
</evidence>
<protein>
    <submittedName>
        <fullName evidence="2">Uncharacterized protein</fullName>
    </submittedName>
</protein>
<feature type="transmembrane region" description="Helical" evidence="1">
    <location>
        <begin position="12"/>
        <end position="33"/>
    </location>
</feature>
<comment type="caution">
    <text evidence="2">The sequence shown here is derived from an EMBL/GenBank/DDBJ whole genome shotgun (WGS) entry which is preliminary data.</text>
</comment>
<dbReference type="AlphaFoldDB" id="A0A2J0KV97"/>
<evidence type="ECO:0000313" key="2">
    <source>
        <dbReference type="EMBL" id="PIU42411.1"/>
    </source>
</evidence>
<dbReference type="EMBL" id="PEWV01000006">
    <property type="protein sequence ID" value="PIU42411.1"/>
    <property type="molecule type" value="Genomic_DNA"/>
</dbReference>
<evidence type="ECO:0000256" key="1">
    <source>
        <dbReference type="SAM" id="Phobius"/>
    </source>
</evidence>